<feature type="non-terminal residue" evidence="1">
    <location>
        <position position="1"/>
    </location>
</feature>
<dbReference type="EMBL" id="JBBPBF010000001">
    <property type="protein sequence ID" value="KAK7615528.1"/>
    <property type="molecule type" value="Genomic_DNA"/>
</dbReference>
<reference evidence="1 2" key="1">
    <citation type="submission" date="2024-04" db="EMBL/GenBank/DDBJ databases">
        <title>Phyllosticta paracitricarpa is synonymous to the EU quarantine fungus P. citricarpa based on phylogenomic analyses.</title>
        <authorList>
            <consortium name="Lawrence Berkeley National Laboratory"/>
            <person name="Van ingen-buijs V.A."/>
            <person name="Van westerhoven A.C."/>
            <person name="Haridas S."/>
            <person name="Skiadas P."/>
            <person name="Martin F."/>
            <person name="Groenewald J.Z."/>
            <person name="Crous P.W."/>
            <person name="Seidl M.F."/>
        </authorList>
    </citation>
    <scope>NUCLEOTIDE SEQUENCE [LARGE SCALE GENOMIC DNA]</scope>
    <source>
        <strain evidence="1 2">CBS 141358</strain>
    </source>
</reference>
<evidence type="ECO:0000313" key="1">
    <source>
        <dbReference type="EMBL" id="KAK7615528.1"/>
    </source>
</evidence>
<keyword evidence="2" id="KW-1185">Reference proteome</keyword>
<accession>A0ABR1NK15</accession>
<evidence type="ECO:0008006" key="3">
    <source>
        <dbReference type="Google" id="ProtNLM"/>
    </source>
</evidence>
<comment type="caution">
    <text evidence="1">The sequence shown here is derived from an EMBL/GenBank/DDBJ whole genome shotgun (WGS) entry which is preliminary data.</text>
</comment>
<dbReference type="Proteomes" id="UP001367316">
    <property type="component" value="Unassembled WGS sequence"/>
</dbReference>
<gene>
    <name evidence="1" type="ORF">JOL62DRAFT_617327</name>
</gene>
<organism evidence="1 2">
    <name type="scientific">Phyllosticta paracitricarpa</name>
    <dbReference type="NCBI Taxonomy" id="2016321"/>
    <lineage>
        <taxon>Eukaryota</taxon>
        <taxon>Fungi</taxon>
        <taxon>Dikarya</taxon>
        <taxon>Ascomycota</taxon>
        <taxon>Pezizomycotina</taxon>
        <taxon>Dothideomycetes</taxon>
        <taxon>Dothideomycetes incertae sedis</taxon>
        <taxon>Botryosphaeriales</taxon>
        <taxon>Phyllostictaceae</taxon>
        <taxon>Phyllosticta</taxon>
    </lineage>
</organism>
<evidence type="ECO:0000313" key="2">
    <source>
        <dbReference type="Proteomes" id="UP001367316"/>
    </source>
</evidence>
<sequence>GVSKTIQNSPSDCLVKAIHPLSHLLHPLKLAEFLIQSLPSIDLADLRGMASSLPNELICQIAEYLIEPDQYVVIRRTERCNGMWKLELENKKFAALLKRRFPLTKPQTSPLALALFSPSLLAEYVKLLHKRAIFYFHDSSCLYDYINPPGAIKNFVLGMRRNMRFVRMVELEGHSCCTCAPLAPRYSLPVACHMHSSSRTSLYHAMLLLPKIETVHVDHLLGFEARTSARPMLFRKERSRYIDNRLVRDLWPLFERTKDLGKALGFGCGDFGRLCNTRTGFFAPNEYDRDEHTERLHRMIDAIKREEMHLVRKPSVN</sequence>
<proteinExistence type="predicted"/>
<name>A0ABR1NK15_9PEZI</name>
<protein>
    <recommendedName>
        <fullName evidence="3">F-box domain-containing protein</fullName>
    </recommendedName>
</protein>